<dbReference type="PANTHER" id="PTHR42928:SF3">
    <property type="entry name" value="UPF0065 PROTEIN YFLP"/>
    <property type="match status" value="1"/>
</dbReference>
<dbReference type="Gene3D" id="3.40.190.10">
    <property type="entry name" value="Periplasmic binding protein-like II"/>
    <property type="match status" value="1"/>
</dbReference>
<dbReference type="SUPFAM" id="SSF53850">
    <property type="entry name" value="Periplasmic binding protein-like II"/>
    <property type="match status" value="1"/>
</dbReference>
<keyword evidence="4" id="KW-1185">Reference proteome</keyword>
<evidence type="ECO:0000256" key="1">
    <source>
        <dbReference type="ARBA" id="ARBA00006987"/>
    </source>
</evidence>
<dbReference type="InterPro" id="IPR042100">
    <property type="entry name" value="Bug_dom1"/>
</dbReference>
<gene>
    <name evidence="3" type="ORF">FH715_21065</name>
</gene>
<accession>A0A5C4UVA0</accession>
<proteinExistence type="inferred from homology"/>
<dbReference type="Gene3D" id="3.40.190.150">
    <property type="entry name" value="Bordetella uptake gene, domain 1"/>
    <property type="match status" value="1"/>
</dbReference>
<evidence type="ECO:0000313" key="4">
    <source>
        <dbReference type="Proteomes" id="UP000311713"/>
    </source>
</evidence>
<dbReference type="InterPro" id="IPR005064">
    <property type="entry name" value="BUG"/>
</dbReference>
<organism evidence="3 4">
    <name type="scientific">Streptomyces sedi</name>
    <dbReference type="NCBI Taxonomy" id="555059"/>
    <lineage>
        <taxon>Bacteria</taxon>
        <taxon>Bacillati</taxon>
        <taxon>Actinomycetota</taxon>
        <taxon>Actinomycetes</taxon>
        <taxon>Kitasatosporales</taxon>
        <taxon>Streptomycetaceae</taxon>
        <taxon>Streptomyces</taxon>
    </lineage>
</organism>
<comment type="caution">
    <text evidence="3">The sequence shown here is derived from an EMBL/GenBank/DDBJ whole genome shotgun (WGS) entry which is preliminary data.</text>
</comment>
<reference evidence="3 4" key="1">
    <citation type="submission" date="2019-06" db="EMBL/GenBank/DDBJ databases">
        <title>Draft genome of Streptomyces sedi sp. JCM16909.</title>
        <authorList>
            <person name="Klykleung N."/>
            <person name="Tanasupawat S."/>
            <person name="Kudo T."/>
            <person name="Yuki M."/>
            <person name="Ohkuma M."/>
        </authorList>
    </citation>
    <scope>NUCLEOTIDE SEQUENCE [LARGE SCALE GENOMIC DNA]</scope>
    <source>
        <strain evidence="3 4">JCM 16909</strain>
    </source>
</reference>
<name>A0A5C4UVA0_9ACTN</name>
<comment type="similarity">
    <text evidence="1">Belongs to the UPF0065 (bug) family.</text>
</comment>
<dbReference type="OrthoDB" id="9780943at2"/>
<feature type="compositionally biased region" description="Basic residues" evidence="2">
    <location>
        <begin position="7"/>
        <end position="25"/>
    </location>
</feature>
<dbReference type="PIRSF" id="PIRSF017082">
    <property type="entry name" value="YflP"/>
    <property type="match status" value="1"/>
</dbReference>
<feature type="region of interest" description="Disordered" evidence="2">
    <location>
        <begin position="1"/>
        <end position="25"/>
    </location>
</feature>
<dbReference type="AlphaFoldDB" id="A0A5C4UVA0"/>
<protein>
    <submittedName>
        <fullName evidence="3">Tripartite tricarboxylate transporter substrate binding protein</fullName>
    </submittedName>
</protein>
<evidence type="ECO:0000313" key="3">
    <source>
        <dbReference type="EMBL" id="TNM27532.1"/>
    </source>
</evidence>
<dbReference type="Pfam" id="PF03401">
    <property type="entry name" value="TctC"/>
    <property type="match status" value="1"/>
</dbReference>
<evidence type="ECO:0000256" key="2">
    <source>
        <dbReference type="SAM" id="MobiDB-lite"/>
    </source>
</evidence>
<dbReference type="Proteomes" id="UP000311713">
    <property type="component" value="Unassembled WGS sequence"/>
</dbReference>
<sequence>MGGVTTWRRRGLHGHGHGQGTWRRRGRGTVTGRLALVLVTLASAAGCLTGPEPEAVLRVMVPNTAGSGYDVTGRTLVVSLREAGITDAEAFNLTGGSGTVALSRLLHERGNDRLVLLMGLGLVGSAQATPEAPGVGDAEPLARLVEEPEALIVPTDSPLDSVETLLAGWEAGEVTTGIGSHVGGPDHLAWREAVRAAGLAPEAGRNARYDGGGALLGALLSGEVDAIMTGLSEYRHALAAGELRVLAVTGAERVPGVDAPTFRELGYAWEFVNWRGLLAPPGLTDGQREGLLDALDALHESETWRAALRENGWRDAYLTGEPFVRFLHEEASRRAADNDRP</sequence>
<dbReference type="PANTHER" id="PTHR42928">
    <property type="entry name" value="TRICARBOXYLATE-BINDING PROTEIN"/>
    <property type="match status" value="1"/>
</dbReference>
<dbReference type="EMBL" id="VDGT01000017">
    <property type="protein sequence ID" value="TNM27532.1"/>
    <property type="molecule type" value="Genomic_DNA"/>
</dbReference>